<dbReference type="PANTHER" id="PTHR38454:SF1">
    <property type="entry name" value="INTEGRAL MEMBRANE PROTEIN"/>
    <property type="match status" value="1"/>
</dbReference>
<accession>A0A1H0N9J2</accession>
<feature type="transmembrane region" description="Helical" evidence="1">
    <location>
        <begin position="161"/>
        <end position="180"/>
    </location>
</feature>
<evidence type="ECO:0000313" key="3">
    <source>
        <dbReference type="Proteomes" id="UP000183816"/>
    </source>
</evidence>
<dbReference type="RefSeq" id="WP_074482266.1">
    <property type="nucleotide sequence ID" value="NZ_FNJK01000003.1"/>
</dbReference>
<keyword evidence="1" id="KW-1133">Transmembrane helix</keyword>
<name>A0A1H0N9J2_STREI</name>
<dbReference type="Proteomes" id="UP000183816">
    <property type="component" value="Unassembled WGS sequence"/>
</dbReference>
<proteinExistence type="predicted"/>
<sequence length="862" mass="98440">MKLKSFKLTNNIIYYLTAFCLPFIILFLALLAEDITLNGETTILASDGFHQYVIFAENLRNILHGSDSLFYTFTSGLGLNFYALISYYLGSFFSPLVYFFSLKSMPDAVYLFTLLKVACMGLSSFYSLRQLYPKVLKSFTVILSTSYALMSFAVSQIEINMWLDVFILLPLIILGLHRLLDQKKFVLYYITLTILFIQNYYFGFMVAIFLVLYFLVQVSKEKHWKTIGRQFIDFTIVSTLAGLSSCVMLLPTYLDLSTHGEKFSTFTEWFTENSWFLDLFAKNFVGSYDTTKFGSIPMIYVGIFPLILAIIFFTIKSIKWQTRLAYGVILLLIIASFYLEPLDLMWQGMHSPNMFLHRYSWTFSIIIILLAAETLSHLKELTVKHYLIGIIPLVVGFLATTLLKSHYQFLEAPQIIITLSFLTAYAIILISYAKQYLTFNLFVSFTLLFTLFEISLNTYYQITALNNEWVFPSRQSYELHLTDTEQLIQKNNKLNTTFYRTEELLPQTGNDSMKYNYHGISQFSSIRNTTSSSTLDRLGFKSTGTNLNLRYQNNTLLMDSLFAVKYNLSETDVNKFGFHYKASSGDTSLYENQYASQLAILTNGIYNDVNFSVNTLDNQTNLINNLTGLSERYFTRVASQLTGGANLLNGRVTSSNDDELNAHANYDLTVAPNTQLYVSVPNITFSNENSQKVQITVNGKTVDYTTDNAYTFFDLGYFEDSQVLHVTLTFPENNQVSFNQPNFYALDLANYQKAMSIIDNQDVKVTTHKNTVTAAYKANRASSLFFTIPYDKGWTATQNGKKITLSKAQDGFMKVDVKPGKGKVILTYVPTGFKEGVVLSLIGITLFIIYTITRKRKKVFRT</sequence>
<feature type="transmembrane region" description="Helical" evidence="1">
    <location>
        <begin position="135"/>
        <end position="154"/>
    </location>
</feature>
<protein>
    <submittedName>
        <fullName evidence="2">Uncharacterized membrane protein YfhO</fullName>
    </submittedName>
</protein>
<feature type="transmembrane region" description="Helical" evidence="1">
    <location>
        <begin position="836"/>
        <end position="853"/>
    </location>
</feature>
<feature type="transmembrane region" description="Helical" evidence="1">
    <location>
        <begin position="296"/>
        <end position="315"/>
    </location>
</feature>
<dbReference type="InterPro" id="IPR018580">
    <property type="entry name" value="Uncharacterised_YfhO"/>
</dbReference>
<reference evidence="2 3" key="1">
    <citation type="submission" date="2016-10" db="EMBL/GenBank/DDBJ databases">
        <authorList>
            <person name="de Groot N.N."/>
        </authorList>
    </citation>
    <scope>NUCLEOTIDE SEQUENCE [LARGE SCALE GENOMIC DNA]</scope>
    <source>
        <strain evidence="2 3">Sb04</strain>
    </source>
</reference>
<dbReference type="AlphaFoldDB" id="A0A1H0N9J2"/>
<feature type="transmembrane region" description="Helical" evidence="1">
    <location>
        <begin position="200"/>
        <end position="219"/>
    </location>
</feature>
<feature type="transmembrane region" description="Helical" evidence="1">
    <location>
        <begin position="231"/>
        <end position="254"/>
    </location>
</feature>
<evidence type="ECO:0000313" key="2">
    <source>
        <dbReference type="EMBL" id="SDO89331.1"/>
    </source>
</evidence>
<feature type="transmembrane region" description="Helical" evidence="1">
    <location>
        <begin position="108"/>
        <end position="129"/>
    </location>
</feature>
<dbReference type="OrthoDB" id="9815466at2"/>
<dbReference type="PANTHER" id="PTHR38454">
    <property type="entry name" value="INTEGRAL MEMBRANE PROTEIN-RELATED"/>
    <property type="match status" value="1"/>
</dbReference>
<feature type="transmembrane region" description="Helical" evidence="1">
    <location>
        <begin position="79"/>
        <end position="101"/>
    </location>
</feature>
<feature type="transmembrane region" description="Helical" evidence="1">
    <location>
        <begin position="439"/>
        <end position="460"/>
    </location>
</feature>
<organism evidence="2 3">
    <name type="scientific">Streptococcus equinus</name>
    <name type="common">Streptococcus bovis</name>
    <dbReference type="NCBI Taxonomy" id="1335"/>
    <lineage>
        <taxon>Bacteria</taxon>
        <taxon>Bacillati</taxon>
        <taxon>Bacillota</taxon>
        <taxon>Bacilli</taxon>
        <taxon>Lactobacillales</taxon>
        <taxon>Streptococcaceae</taxon>
        <taxon>Streptococcus</taxon>
    </lineage>
</organism>
<dbReference type="EMBL" id="FNJK01000003">
    <property type="protein sequence ID" value="SDO89331.1"/>
    <property type="molecule type" value="Genomic_DNA"/>
</dbReference>
<feature type="transmembrane region" description="Helical" evidence="1">
    <location>
        <begin position="415"/>
        <end position="432"/>
    </location>
</feature>
<dbReference type="Pfam" id="PF09586">
    <property type="entry name" value="YfhO"/>
    <property type="match status" value="1"/>
</dbReference>
<feature type="transmembrane region" description="Helical" evidence="1">
    <location>
        <begin position="385"/>
        <end position="403"/>
    </location>
</feature>
<feature type="transmembrane region" description="Helical" evidence="1">
    <location>
        <begin position="12"/>
        <end position="32"/>
    </location>
</feature>
<feature type="transmembrane region" description="Helical" evidence="1">
    <location>
        <begin position="322"/>
        <end position="339"/>
    </location>
</feature>
<feature type="transmembrane region" description="Helical" evidence="1">
    <location>
        <begin position="359"/>
        <end position="378"/>
    </location>
</feature>
<gene>
    <name evidence="2" type="ORF">SAMN05216347_10321</name>
</gene>
<keyword evidence="1" id="KW-0812">Transmembrane</keyword>
<keyword evidence="1" id="KW-0472">Membrane</keyword>
<evidence type="ECO:0000256" key="1">
    <source>
        <dbReference type="SAM" id="Phobius"/>
    </source>
</evidence>